<dbReference type="EMBL" id="MNYI01000073">
    <property type="protein sequence ID" value="OIP41672.1"/>
    <property type="molecule type" value="Genomic_DNA"/>
</dbReference>
<organism evidence="1 2">
    <name type="scientific">Candidatus Desantisbacteria bacterium CG2_30_40_21</name>
    <dbReference type="NCBI Taxonomy" id="1817895"/>
    <lineage>
        <taxon>Bacteria</taxon>
        <taxon>Candidatus Desantisiibacteriota</taxon>
    </lineage>
</organism>
<proteinExistence type="predicted"/>
<dbReference type="Proteomes" id="UP000183085">
    <property type="component" value="Unassembled WGS sequence"/>
</dbReference>
<dbReference type="InterPro" id="IPR021725">
    <property type="entry name" value="Cdd1"/>
</dbReference>
<reference evidence="1 2" key="1">
    <citation type="journal article" date="2016" name="Environ. Microbiol.">
        <title>Genomic resolution of a cold subsurface aquifer community provides metabolic insights for novel microbes adapted to high CO concentrations.</title>
        <authorList>
            <person name="Probst A.J."/>
            <person name="Castelle C.J."/>
            <person name="Singh A."/>
            <person name="Brown C.T."/>
            <person name="Anantharaman K."/>
            <person name="Sharon I."/>
            <person name="Hug L.A."/>
            <person name="Burstein D."/>
            <person name="Emerson J.B."/>
            <person name="Thomas B.C."/>
            <person name="Banfield J.F."/>
        </authorList>
    </citation>
    <scope>NUCLEOTIDE SEQUENCE [LARGE SCALE GENOMIC DNA]</scope>
    <source>
        <strain evidence="1">CG2_30_40_21</strain>
    </source>
</reference>
<accession>A0A1J5EG71</accession>
<dbReference type="AlphaFoldDB" id="A0A1J5EG71"/>
<evidence type="ECO:0000313" key="2">
    <source>
        <dbReference type="Proteomes" id="UP000183085"/>
    </source>
</evidence>
<dbReference type="Gene3D" id="1.10.150.20">
    <property type="entry name" value="5' to 3' exonuclease, C-terminal subdomain"/>
    <property type="match status" value="1"/>
</dbReference>
<evidence type="ECO:0000313" key="1">
    <source>
        <dbReference type="EMBL" id="OIP41672.1"/>
    </source>
</evidence>
<name>A0A1J5EG71_9BACT</name>
<gene>
    <name evidence="1" type="ORF">AUJ95_02930</name>
</gene>
<comment type="caution">
    <text evidence="1">The sequence shown here is derived from an EMBL/GenBank/DDBJ whole genome shotgun (WGS) entry which is preliminary data.</text>
</comment>
<sequence>MSEIDISEMNSNDQINTFAFGNVFLKRAIELGWIVGKKEKTEKWFFLTEKGKEEIGSFGIDINELLKYKSVQKKIEPEGIQRFHVMKQMTEDVHHNVVYLTPEEERILRRCNVSEVEFGILTPSQIAFTTNNQITAERASQLISMSALKKLPGIGETMVSKLYLIGIRNPEDLKFTTPEELRIKLEQRLGAPINDHIKDGLQKAIDSLHQ</sequence>
<dbReference type="Pfam" id="PF11731">
    <property type="entry name" value="Cdd1"/>
    <property type="match status" value="1"/>
</dbReference>
<protein>
    <submittedName>
        <fullName evidence="1">Uncharacterized protein</fullName>
    </submittedName>
</protein>